<keyword evidence="2" id="KW-1185">Reference proteome</keyword>
<organism evidence="1 2">
    <name type="scientific">Dictyobacter kobayashii</name>
    <dbReference type="NCBI Taxonomy" id="2014872"/>
    <lineage>
        <taxon>Bacteria</taxon>
        <taxon>Bacillati</taxon>
        <taxon>Chloroflexota</taxon>
        <taxon>Ktedonobacteria</taxon>
        <taxon>Ktedonobacterales</taxon>
        <taxon>Dictyobacteraceae</taxon>
        <taxon>Dictyobacter</taxon>
    </lineage>
</organism>
<dbReference type="Proteomes" id="UP000287188">
    <property type="component" value="Unassembled WGS sequence"/>
</dbReference>
<dbReference type="AlphaFoldDB" id="A0A402AT61"/>
<proteinExistence type="predicted"/>
<evidence type="ECO:0000313" key="1">
    <source>
        <dbReference type="EMBL" id="GCE22316.1"/>
    </source>
</evidence>
<protein>
    <submittedName>
        <fullName evidence="1">Uncharacterized protein</fullName>
    </submittedName>
</protein>
<name>A0A402AT61_9CHLR</name>
<dbReference type="EMBL" id="BIFS01000002">
    <property type="protein sequence ID" value="GCE22316.1"/>
    <property type="molecule type" value="Genomic_DNA"/>
</dbReference>
<comment type="caution">
    <text evidence="1">The sequence shown here is derived from an EMBL/GenBank/DDBJ whole genome shotgun (WGS) entry which is preliminary data.</text>
</comment>
<sequence length="63" mass="7233">MYLRHMAQDINSSSFSWGNDRVIYSGTYESVYSAHGYTLVIRWVISVLSDMKMQVFTYASATP</sequence>
<reference evidence="2" key="1">
    <citation type="submission" date="2018-12" db="EMBL/GenBank/DDBJ databases">
        <title>Tengunoibacter tsumagoiensis gen. nov., sp. nov., Dictyobacter kobayashii sp. nov., D. alpinus sp. nov., and D. joshuensis sp. nov. and description of Dictyobacteraceae fam. nov. within the order Ktedonobacterales isolated from Tengu-no-mugimeshi.</title>
        <authorList>
            <person name="Wang C.M."/>
            <person name="Zheng Y."/>
            <person name="Sakai Y."/>
            <person name="Toyoda A."/>
            <person name="Minakuchi Y."/>
            <person name="Abe K."/>
            <person name="Yokota A."/>
            <person name="Yabe S."/>
        </authorList>
    </citation>
    <scope>NUCLEOTIDE SEQUENCE [LARGE SCALE GENOMIC DNA]</scope>
    <source>
        <strain evidence="2">Uno11</strain>
    </source>
</reference>
<accession>A0A402AT61</accession>
<gene>
    <name evidence="1" type="ORF">KDK_61160</name>
</gene>
<evidence type="ECO:0000313" key="2">
    <source>
        <dbReference type="Proteomes" id="UP000287188"/>
    </source>
</evidence>